<feature type="domain" description="Transposase IS200-like" evidence="1">
    <location>
        <begin position="8"/>
        <end position="147"/>
    </location>
</feature>
<sequence>MSKPQPLRYDTTYHIYNRGNNGETIFRQPENYLYFLKLFVKHFHLHVLTYAYCLMPNHFHFLLHIRSREEIVAAYRRAETQTPRVLETLGVLVPEPSQAFGNVCNAYTKAINKRFQRTGSLFENPFDRIEVTNNRYFCNLITYIHHNPQTHGFVDDFRDWPYTSYDAILTEKPSRVARADVLDWFGSKHEFVEAHETAVDEAKIEKFIDF</sequence>
<dbReference type="PANTHER" id="PTHR34322:SF2">
    <property type="entry name" value="TRANSPOSASE IS200-LIKE DOMAIN-CONTAINING PROTEIN"/>
    <property type="match status" value="1"/>
</dbReference>
<dbReference type="Gene3D" id="3.30.70.1290">
    <property type="entry name" value="Transposase IS200-like"/>
    <property type="match status" value="1"/>
</dbReference>
<dbReference type="EMBL" id="UOEU01001041">
    <property type="protein sequence ID" value="VAW43169.1"/>
    <property type="molecule type" value="Genomic_DNA"/>
</dbReference>
<dbReference type="SUPFAM" id="SSF143422">
    <property type="entry name" value="Transposase IS200-like"/>
    <property type="match status" value="1"/>
</dbReference>
<gene>
    <name evidence="2" type="ORF">MNBD_CHLOROFLEXI01-5362</name>
</gene>
<dbReference type="GO" id="GO:0006313">
    <property type="term" value="P:DNA transposition"/>
    <property type="evidence" value="ECO:0007669"/>
    <property type="project" value="InterPro"/>
</dbReference>
<dbReference type="SMART" id="SM01321">
    <property type="entry name" value="Y1_Tnp"/>
    <property type="match status" value="1"/>
</dbReference>
<proteinExistence type="predicted"/>
<evidence type="ECO:0000259" key="1">
    <source>
        <dbReference type="SMART" id="SM01321"/>
    </source>
</evidence>
<accession>A0A3B0W1L2</accession>
<dbReference type="PANTHER" id="PTHR34322">
    <property type="entry name" value="TRANSPOSASE, Y1_TNP DOMAIN-CONTAINING"/>
    <property type="match status" value="1"/>
</dbReference>
<organism evidence="2">
    <name type="scientific">hydrothermal vent metagenome</name>
    <dbReference type="NCBI Taxonomy" id="652676"/>
    <lineage>
        <taxon>unclassified sequences</taxon>
        <taxon>metagenomes</taxon>
        <taxon>ecological metagenomes</taxon>
    </lineage>
</organism>
<dbReference type="InterPro" id="IPR036515">
    <property type="entry name" value="Transposase_17_sf"/>
</dbReference>
<dbReference type="InterPro" id="IPR002686">
    <property type="entry name" value="Transposase_17"/>
</dbReference>
<dbReference type="AlphaFoldDB" id="A0A3B0W1L2"/>
<evidence type="ECO:0000313" key="2">
    <source>
        <dbReference type="EMBL" id="VAW43169.1"/>
    </source>
</evidence>
<protein>
    <recommendedName>
        <fullName evidence="1">Transposase IS200-like domain-containing protein</fullName>
    </recommendedName>
</protein>
<dbReference type="GO" id="GO:0004803">
    <property type="term" value="F:transposase activity"/>
    <property type="evidence" value="ECO:0007669"/>
    <property type="project" value="InterPro"/>
</dbReference>
<dbReference type="GO" id="GO:0003677">
    <property type="term" value="F:DNA binding"/>
    <property type="evidence" value="ECO:0007669"/>
    <property type="project" value="InterPro"/>
</dbReference>
<name>A0A3B0W1L2_9ZZZZ</name>
<reference evidence="2" key="1">
    <citation type="submission" date="2018-06" db="EMBL/GenBank/DDBJ databases">
        <authorList>
            <person name="Zhirakovskaya E."/>
        </authorList>
    </citation>
    <scope>NUCLEOTIDE SEQUENCE</scope>
</reference>